<keyword evidence="2" id="KW-1185">Reference proteome</keyword>
<protein>
    <submittedName>
        <fullName evidence="1">Uncharacterized protein</fullName>
    </submittedName>
</protein>
<evidence type="ECO:0000313" key="2">
    <source>
        <dbReference type="Proteomes" id="UP001165960"/>
    </source>
</evidence>
<sequence length="323" mass="35688">MSTKTKATNNEGDKDGCKGPTYTEVMRNMYSCYLGDDFMAGVDKLQEEHPQLKPVVLVSSLFSLIPLLCFGVCVAGIFTTNMVLGVFSIKCYRIMCYVPKFENASQAMYYKFEGYSQAMLASFQERFSKKQPEEEDDATVQNSDDDNDSVDVYPRDSISQQDIRQAVKPASPKVADKGLFGIHLGQRSDQDKGLLGIHLNPDPLGLISKHGNSQRQSPVPHLLPNPLRPFQPESANRTEARRQPTNKPNQVSSARSNQGKPKLPNLFGLFNKPRVAAKNSGPVREIKPKDEDYFSSESNSEPAKVTINQPAPSSSSNSDSDAS</sequence>
<evidence type="ECO:0000313" key="1">
    <source>
        <dbReference type="EMBL" id="KAJ9059219.1"/>
    </source>
</evidence>
<comment type="caution">
    <text evidence="1">The sequence shown here is derived from an EMBL/GenBank/DDBJ whole genome shotgun (WGS) entry which is preliminary data.</text>
</comment>
<reference evidence="1" key="1">
    <citation type="submission" date="2022-04" db="EMBL/GenBank/DDBJ databases">
        <title>Genome of the entomopathogenic fungus Entomophthora muscae.</title>
        <authorList>
            <person name="Elya C."/>
            <person name="Lovett B.R."/>
            <person name="Lee E."/>
            <person name="Macias A.M."/>
            <person name="Hajek A.E."/>
            <person name="De Bivort B.L."/>
            <person name="Kasson M.T."/>
            <person name="De Fine Licht H.H."/>
            <person name="Stajich J.E."/>
        </authorList>
    </citation>
    <scope>NUCLEOTIDE SEQUENCE</scope>
    <source>
        <strain evidence="1">Berkeley</strain>
    </source>
</reference>
<organism evidence="1 2">
    <name type="scientific">Entomophthora muscae</name>
    <dbReference type="NCBI Taxonomy" id="34485"/>
    <lineage>
        <taxon>Eukaryota</taxon>
        <taxon>Fungi</taxon>
        <taxon>Fungi incertae sedis</taxon>
        <taxon>Zoopagomycota</taxon>
        <taxon>Entomophthoromycotina</taxon>
        <taxon>Entomophthoromycetes</taxon>
        <taxon>Entomophthorales</taxon>
        <taxon>Entomophthoraceae</taxon>
        <taxon>Entomophthora</taxon>
    </lineage>
</organism>
<dbReference type="EMBL" id="QTSX02005692">
    <property type="protein sequence ID" value="KAJ9059219.1"/>
    <property type="molecule type" value="Genomic_DNA"/>
</dbReference>
<dbReference type="Proteomes" id="UP001165960">
    <property type="component" value="Unassembled WGS sequence"/>
</dbReference>
<name>A0ACC2SAA2_9FUNG</name>
<proteinExistence type="predicted"/>
<accession>A0ACC2SAA2</accession>
<gene>
    <name evidence="1" type="ORF">DSO57_1004846</name>
</gene>